<sequence length="682" mass="74685">MATPRRRSARLQSETPSRPSATPLSKLSSLLERDDSPPSGAQPNINAIVSSPIPPPNTAMAGRFDVTSSTLKTPQTVSRFYSSLEEMHPNKVHQSTVKPSPSRCDLGSISSRLSVSPSKRTIATVGEETPSRSKGSLPIHMDSPKSDFSFERPESDLSKEAQKIMESVREEAAKIKAQMLEERNRQEEKDGETEQLCGVGGRMINKPKGKCGRYSNIHKQEFKKMESITNHASLWKTKIQDNATLLKRSPSKADLDQAYQANTSSLKRSPSKAGLDQPDKPLSRTKSFKSFGSFKECREKVETTSPGKRAKQRYGDDASAARPVSRDTELEFEGATTTPVKMRTHSGLPSAVTTPTKASLARAASVKHAKTYMIPSLSRSAFTKTLKSPTMAKTEPSNKYFSSLSRFGNMKSILHRSQPKYSNDPTKAAAGTHIPLQQDSLDLDKDLPGLPGSPCVRLHRSPTIKRVGFALNTKSLGGYETESPSISKIPIPYTQSQPEVSTPPPITIDPVSYPDLANTPNITTRTKIPRASTPGDFTFRAEKSIDFSPSKDTTFTSPGSTIRHVRPSGVPTHVPSFDTLPAIPHGMPNKKRSRCEPDNEAEDIENVDPIETDDGNDDQPRAKRQCMSMSPEKRVEAQSPSKRRTGGFGGSRIPKFGGANEKGRKGLSLGRLNMLASPTRRY</sequence>
<gene>
    <name evidence="3" type="ORF">N7G274_004256</name>
</gene>
<dbReference type="EMBL" id="JBEFKJ010000012">
    <property type="protein sequence ID" value="KAL2043196.1"/>
    <property type="molecule type" value="Genomic_DNA"/>
</dbReference>
<feature type="compositionally biased region" description="Polar residues" evidence="2">
    <location>
        <begin position="39"/>
        <end position="49"/>
    </location>
</feature>
<feature type="region of interest" description="Disordered" evidence="2">
    <location>
        <begin position="1"/>
        <end position="70"/>
    </location>
</feature>
<reference evidence="3 4" key="1">
    <citation type="submission" date="2024-09" db="EMBL/GenBank/DDBJ databases">
        <title>Rethinking Asexuality: The Enigmatic Case of Functional Sexual Genes in Lepraria (Stereocaulaceae).</title>
        <authorList>
            <person name="Doellman M."/>
            <person name="Sun Y."/>
            <person name="Barcenas-Pena A."/>
            <person name="Lumbsch H.T."/>
            <person name="Grewe F."/>
        </authorList>
    </citation>
    <scope>NUCLEOTIDE SEQUENCE [LARGE SCALE GENOMIC DNA]</scope>
    <source>
        <strain evidence="3 4">Mercado 3170</strain>
    </source>
</reference>
<comment type="caution">
    <text evidence="3">The sequence shown here is derived from an EMBL/GenBank/DDBJ whole genome shotgun (WGS) entry which is preliminary data.</text>
</comment>
<accession>A0ABR4ACJ4</accession>
<feature type="region of interest" description="Disordered" evidence="2">
    <location>
        <begin position="88"/>
        <end position="156"/>
    </location>
</feature>
<keyword evidence="1" id="KW-0175">Coiled coil</keyword>
<evidence type="ECO:0000313" key="3">
    <source>
        <dbReference type="EMBL" id="KAL2043196.1"/>
    </source>
</evidence>
<feature type="region of interest" description="Disordered" evidence="2">
    <location>
        <begin position="262"/>
        <end position="328"/>
    </location>
</feature>
<feature type="compositionally biased region" description="Polar residues" evidence="2">
    <location>
        <begin position="550"/>
        <end position="560"/>
    </location>
</feature>
<evidence type="ECO:0000256" key="2">
    <source>
        <dbReference type="SAM" id="MobiDB-lite"/>
    </source>
</evidence>
<evidence type="ECO:0000313" key="4">
    <source>
        <dbReference type="Proteomes" id="UP001590950"/>
    </source>
</evidence>
<feature type="compositionally biased region" description="Basic and acidic residues" evidence="2">
    <location>
        <begin position="142"/>
        <end position="156"/>
    </location>
</feature>
<evidence type="ECO:0000256" key="1">
    <source>
        <dbReference type="SAM" id="Coils"/>
    </source>
</evidence>
<feature type="compositionally biased region" description="Acidic residues" evidence="2">
    <location>
        <begin position="598"/>
        <end position="617"/>
    </location>
</feature>
<proteinExistence type="predicted"/>
<feature type="compositionally biased region" description="Polar residues" evidence="2">
    <location>
        <begin position="108"/>
        <end position="121"/>
    </location>
</feature>
<name>A0ABR4ACJ4_9LECA</name>
<dbReference type="Proteomes" id="UP001590950">
    <property type="component" value="Unassembled WGS sequence"/>
</dbReference>
<organism evidence="3 4">
    <name type="scientific">Stereocaulon virgatum</name>
    <dbReference type="NCBI Taxonomy" id="373712"/>
    <lineage>
        <taxon>Eukaryota</taxon>
        <taxon>Fungi</taxon>
        <taxon>Dikarya</taxon>
        <taxon>Ascomycota</taxon>
        <taxon>Pezizomycotina</taxon>
        <taxon>Lecanoromycetes</taxon>
        <taxon>OSLEUM clade</taxon>
        <taxon>Lecanoromycetidae</taxon>
        <taxon>Lecanorales</taxon>
        <taxon>Lecanorineae</taxon>
        <taxon>Stereocaulaceae</taxon>
        <taxon>Stereocaulon</taxon>
    </lineage>
</organism>
<keyword evidence="4" id="KW-1185">Reference proteome</keyword>
<feature type="region of interest" description="Disordered" evidence="2">
    <location>
        <begin position="548"/>
        <end position="682"/>
    </location>
</feature>
<feature type="compositionally biased region" description="Polar residues" evidence="2">
    <location>
        <begin position="10"/>
        <end position="28"/>
    </location>
</feature>
<feature type="coiled-coil region" evidence="1">
    <location>
        <begin position="158"/>
        <end position="190"/>
    </location>
</feature>
<protein>
    <submittedName>
        <fullName evidence="3">Uncharacterized protein</fullName>
    </submittedName>
</protein>